<feature type="domain" description="Uracil-DNA glycosylase-like" evidence="4">
    <location>
        <begin position="5"/>
        <end position="148"/>
    </location>
</feature>
<dbReference type="CDD" id="cd10028">
    <property type="entry name" value="UDG-F2_TDG_MUG"/>
    <property type="match status" value="1"/>
</dbReference>
<dbReference type="Proteomes" id="UP001208017">
    <property type="component" value="Unassembled WGS sequence"/>
</dbReference>
<dbReference type="InterPro" id="IPR015637">
    <property type="entry name" value="MUG/TDG"/>
</dbReference>
<dbReference type="PANTHER" id="PTHR12159">
    <property type="entry name" value="G/T AND G/U MISMATCH-SPECIFIC DNA GLYCOSYLASE"/>
    <property type="match status" value="1"/>
</dbReference>
<organism evidence="5 6">
    <name type="scientific">Tumebacillus lacus</name>
    <dbReference type="NCBI Taxonomy" id="2995335"/>
    <lineage>
        <taxon>Bacteria</taxon>
        <taxon>Bacillati</taxon>
        <taxon>Bacillota</taxon>
        <taxon>Bacilli</taxon>
        <taxon>Bacillales</taxon>
        <taxon>Alicyclobacillaceae</taxon>
        <taxon>Tumebacillus</taxon>
    </lineage>
</organism>
<gene>
    <name evidence="5" type="ORF">OS242_11505</name>
</gene>
<evidence type="ECO:0000256" key="3">
    <source>
        <dbReference type="ARBA" id="ARBA00023204"/>
    </source>
</evidence>
<protein>
    <submittedName>
        <fullName evidence="5">Mismatch-specific DNA-glycosylase</fullName>
    </submittedName>
</protein>
<evidence type="ECO:0000259" key="4">
    <source>
        <dbReference type="Pfam" id="PF03167"/>
    </source>
</evidence>
<reference evidence="5 6" key="1">
    <citation type="submission" date="2022-11" db="EMBL/GenBank/DDBJ databases">
        <title>Study of microbial diversity in lake waters.</title>
        <authorList>
            <person name="Zhang J."/>
        </authorList>
    </citation>
    <scope>NUCLEOTIDE SEQUENCE [LARGE SCALE GENOMIC DNA]</scope>
    <source>
        <strain evidence="5 6">DT12</strain>
    </source>
</reference>
<dbReference type="EMBL" id="JAPMLT010000005">
    <property type="protein sequence ID" value="MCX7570590.1"/>
    <property type="molecule type" value="Genomic_DNA"/>
</dbReference>
<proteinExistence type="predicted"/>
<keyword evidence="3" id="KW-0234">DNA repair</keyword>
<evidence type="ECO:0000313" key="5">
    <source>
        <dbReference type="EMBL" id="MCX7570590.1"/>
    </source>
</evidence>
<accession>A0ABT3X105</accession>
<dbReference type="InterPro" id="IPR005122">
    <property type="entry name" value="Uracil-DNA_glycosylase-like"/>
</dbReference>
<dbReference type="InterPro" id="IPR036895">
    <property type="entry name" value="Uracil-DNA_glycosylase-like_sf"/>
</dbReference>
<dbReference type="SUPFAM" id="SSF52141">
    <property type="entry name" value="Uracil-DNA glycosylase-like"/>
    <property type="match status" value="1"/>
</dbReference>
<sequence length="172" mass="19127">MIPDSISEGLKILFIGYNPSLRSGEVGHNYAGPGNRFWKLLRDAGLTDRLVSPTEDRDLIRIGYGFTNIVARPTRRADEITKEEYAEGRLLLAEKLRRYRPRVACFVGKGVYEQYSGRKKIGWGVQPEPTVEGVIDFVAPSSSGLVTIPYEEIARIYRGLMSVVDGNGECSG</sequence>
<evidence type="ECO:0000313" key="6">
    <source>
        <dbReference type="Proteomes" id="UP001208017"/>
    </source>
</evidence>
<name>A0ABT3X105_9BACL</name>
<keyword evidence="2" id="KW-0378">Hydrolase</keyword>
<dbReference type="PANTHER" id="PTHR12159:SF9">
    <property type="entry name" value="G_T MISMATCH-SPECIFIC THYMINE DNA GLYCOSYLASE"/>
    <property type="match status" value="1"/>
</dbReference>
<comment type="caution">
    <text evidence="5">The sequence shown here is derived from an EMBL/GenBank/DDBJ whole genome shotgun (WGS) entry which is preliminary data.</text>
</comment>
<dbReference type="Gene3D" id="3.40.470.10">
    <property type="entry name" value="Uracil-DNA glycosylase-like domain"/>
    <property type="match status" value="1"/>
</dbReference>
<evidence type="ECO:0000256" key="1">
    <source>
        <dbReference type="ARBA" id="ARBA00022763"/>
    </source>
</evidence>
<keyword evidence="6" id="KW-1185">Reference proteome</keyword>
<dbReference type="Pfam" id="PF03167">
    <property type="entry name" value="UDG"/>
    <property type="match status" value="1"/>
</dbReference>
<keyword evidence="1" id="KW-0227">DNA damage</keyword>
<evidence type="ECO:0000256" key="2">
    <source>
        <dbReference type="ARBA" id="ARBA00022801"/>
    </source>
</evidence>